<dbReference type="PANTHER" id="PTHR34824:SF1">
    <property type="entry name" value="HEAT-INDUCIBLE TRANSCRIPTION REPRESSOR HRCA"/>
    <property type="match status" value="1"/>
</dbReference>
<dbReference type="Pfam" id="PF01628">
    <property type="entry name" value="HrcA"/>
    <property type="match status" value="1"/>
</dbReference>
<dbReference type="SUPFAM" id="SSF46785">
    <property type="entry name" value="Winged helix' DNA-binding domain"/>
    <property type="match status" value="1"/>
</dbReference>
<proteinExistence type="inferred from homology"/>
<dbReference type="SUPFAM" id="SSF55781">
    <property type="entry name" value="GAF domain-like"/>
    <property type="match status" value="1"/>
</dbReference>
<dbReference type="AlphaFoldDB" id="A0A2M7XBT9"/>
<dbReference type="InterPro" id="IPR036388">
    <property type="entry name" value="WH-like_DNA-bd_sf"/>
</dbReference>
<dbReference type="GO" id="GO:0003677">
    <property type="term" value="F:DNA binding"/>
    <property type="evidence" value="ECO:0007669"/>
    <property type="project" value="InterPro"/>
</dbReference>
<keyword evidence="1 5" id="KW-0678">Repressor</keyword>
<dbReference type="HAMAP" id="MF_00081">
    <property type="entry name" value="HrcA"/>
    <property type="match status" value="1"/>
</dbReference>
<evidence type="ECO:0000256" key="1">
    <source>
        <dbReference type="ARBA" id="ARBA00022491"/>
    </source>
</evidence>
<evidence type="ECO:0000256" key="5">
    <source>
        <dbReference type="HAMAP-Rule" id="MF_00081"/>
    </source>
</evidence>
<dbReference type="Proteomes" id="UP000229385">
    <property type="component" value="Unassembled WGS sequence"/>
</dbReference>
<dbReference type="InterPro" id="IPR002571">
    <property type="entry name" value="HrcA"/>
</dbReference>
<sequence length="236" mass="26885">MPFVLQTRTELILKLLVEDYIASAEPVGSKYLNERYQIGVSDATVRSEMSVLEKEGFLRQPHTSAGRIPTEKAYVYYLQHLRNKHFVLTGTPLKNLEKNPKETEQALKRLAKKLAELSGETAIVAFDPRWSYYVGVSNLFHKPDFQTIELAKTLSEMIDQFDDIIRLIYKSVPDEPHVYIGANSPFGDHMAAIVVRYTLKDDQQGVLGLVGPLRMDYNRNLALVERAKEVIDQSDL</sequence>
<evidence type="ECO:0000313" key="7">
    <source>
        <dbReference type="EMBL" id="PJA45176.1"/>
    </source>
</evidence>
<dbReference type="InterPro" id="IPR021153">
    <property type="entry name" value="HrcA_C"/>
</dbReference>
<accession>A0A2M7XBT9</accession>
<evidence type="ECO:0000256" key="4">
    <source>
        <dbReference type="ARBA" id="ARBA00023163"/>
    </source>
</evidence>
<name>A0A2M7XBT9_9BACT</name>
<reference evidence="8" key="1">
    <citation type="submission" date="2017-09" db="EMBL/GenBank/DDBJ databases">
        <title>Depth-based differentiation of microbial function through sediment-hosted aquifers and enrichment of novel symbionts in the deep terrestrial subsurface.</title>
        <authorList>
            <person name="Probst A.J."/>
            <person name="Ladd B."/>
            <person name="Jarett J.K."/>
            <person name="Geller-Mcgrath D.E."/>
            <person name="Sieber C.M.K."/>
            <person name="Emerson J.B."/>
            <person name="Anantharaman K."/>
            <person name="Thomas B.C."/>
            <person name="Malmstrom R."/>
            <person name="Stieglmeier M."/>
            <person name="Klingl A."/>
            <person name="Woyke T."/>
            <person name="Ryan C.M."/>
            <person name="Banfield J.F."/>
        </authorList>
    </citation>
    <scope>NUCLEOTIDE SEQUENCE [LARGE SCALE GENOMIC DNA]</scope>
</reference>
<dbReference type="EMBL" id="PFWU01000048">
    <property type="protein sequence ID" value="PJA45176.1"/>
    <property type="molecule type" value="Genomic_DNA"/>
</dbReference>
<keyword evidence="4 5" id="KW-0804">Transcription</keyword>
<dbReference type="PANTHER" id="PTHR34824">
    <property type="entry name" value="HEAT-INDUCIBLE TRANSCRIPTION REPRESSOR HRCA"/>
    <property type="match status" value="1"/>
</dbReference>
<comment type="similarity">
    <text evidence="5">Belongs to the HrcA family.</text>
</comment>
<keyword evidence="3 5" id="KW-0346">Stress response</keyword>
<gene>
    <name evidence="5" type="primary">hrcA</name>
    <name evidence="7" type="ORF">CO174_04555</name>
</gene>
<dbReference type="GO" id="GO:0045892">
    <property type="term" value="P:negative regulation of DNA-templated transcription"/>
    <property type="evidence" value="ECO:0007669"/>
    <property type="project" value="UniProtKB-UniRule"/>
</dbReference>
<evidence type="ECO:0000313" key="8">
    <source>
        <dbReference type="Proteomes" id="UP000229385"/>
    </source>
</evidence>
<organism evidence="7 8">
    <name type="scientific">Candidatus Uhrbacteria bacterium CG_4_9_14_3_um_filter_50_9</name>
    <dbReference type="NCBI Taxonomy" id="1975035"/>
    <lineage>
        <taxon>Bacteria</taxon>
        <taxon>Candidatus Uhriibacteriota</taxon>
    </lineage>
</organism>
<comment type="caution">
    <text evidence="7">The sequence shown here is derived from an EMBL/GenBank/DDBJ whole genome shotgun (WGS) entry which is preliminary data.</text>
</comment>
<comment type="function">
    <text evidence="5">Negative regulator of class I heat shock genes (grpE-dnaK-dnaJ and groELS operons). Prevents heat-shock induction of these operons.</text>
</comment>
<dbReference type="InterPro" id="IPR036390">
    <property type="entry name" value="WH_DNA-bd_sf"/>
</dbReference>
<evidence type="ECO:0000256" key="2">
    <source>
        <dbReference type="ARBA" id="ARBA00023015"/>
    </source>
</evidence>
<dbReference type="Gene3D" id="1.10.10.10">
    <property type="entry name" value="Winged helix-like DNA-binding domain superfamily/Winged helix DNA-binding domain"/>
    <property type="match status" value="1"/>
</dbReference>
<evidence type="ECO:0000256" key="3">
    <source>
        <dbReference type="ARBA" id="ARBA00023016"/>
    </source>
</evidence>
<keyword evidence="2 5" id="KW-0805">Transcription regulation</keyword>
<feature type="domain" description="Heat-inducible transcription repressor HrcA C-terminal" evidence="6">
    <location>
        <begin position="93"/>
        <end position="219"/>
    </location>
</feature>
<protein>
    <recommendedName>
        <fullName evidence="5">Heat-inducible transcription repressor HrcA</fullName>
    </recommendedName>
</protein>
<dbReference type="InterPro" id="IPR029016">
    <property type="entry name" value="GAF-like_dom_sf"/>
</dbReference>
<evidence type="ECO:0000259" key="6">
    <source>
        <dbReference type="Pfam" id="PF01628"/>
    </source>
</evidence>
<dbReference type="Gene3D" id="3.30.450.40">
    <property type="match status" value="1"/>
</dbReference>